<feature type="transmembrane region" description="Helical" evidence="7">
    <location>
        <begin position="70"/>
        <end position="96"/>
    </location>
</feature>
<name>A0AAW9WMF5_9FIRM</name>
<feature type="transmembrane region" description="Helical" evidence="7">
    <location>
        <begin position="262"/>
        <end position="283"/>
    </location>
</feature>
<dbReference type="AlphaFoldDB" id="A0AAW9WMF5"/>
<protein>
    <submittedName>
        <fullName evidence="9">ABC transporter permease subunit</fullName>
    </submittedName>
</protein>
<dbReference type="Pfam" id="PF00528">
    <property type="entry name" value="BPD_transp_1"/>
    <property type="match status" value="1"/>
</dbReference>
<keyword evidence="4 7" id="KW-0812">Transmembrane</keyword>
<reference evidence="9 10" key="1">
    <citation type="submission" date="2019-09" db="EMBL/GenBank/DDBJ databases">
        <title>Draft genome sequencing of Hungatella hathewayi 123Y-2.</title>
        <authorList>
            <person name="Lv Q."/>
            <person name="Li S."/>
        </authorList>
    </citation>
    <scope>NUCLEOTIDE SEQUENCE [LARGE SCALE GENOMIC DNA]</scope>
    <source>
        <strain evidence="9 10">123Y-2</strain>
    </source>
</reference>
<evidence type="ECO:0000313" key="9">
    <source>
        <dbReference type="EMBL" id="MUB65981.1"/>
    </source>
</evidence>
<comment type="similarity">
    <text evidence="7">Belongs to the binding-protein-dependent transport system permease family.</text>
</comment>
<feature type="transmembrane region" description="Helical" evidence="7">
    <location>
        <begin position="184"/>
        <end position="209"/>
    </location>
</feature>
<sequence>MKTKNQIKFEVAANITMIFVTLMALLPFLLVFISSITDENELIKNGYSFFPGRFSLYAYEYIIKQGGKIFRAYCVTITVTCLGTAANILISSMLAFGLSLKRIPGLRAVTFFVVFTMLFNGGLVPTYLMYTSVFNVKNTIFALIVPNLLMHPMNVLLMRTFYSSNIPMELYESAEIDGASQFKVFLNIVLPLGKPIMATMAVFSGLSYWNDWTNGLYYLVGYEGEKLFSIQNFLNKIVTDIQYLNSSQVGASSELLSKLPTASVRMAIAFVAMVPVLLVFPFLTRFFTKGITMGAVKG</sequence>
<keyword evidence="2 7" id="KW-0813">Transport</keyword>
<feature type="transmembrane region" description="Helical" evidence="7">
    <location>
        <begin position="108"/>
        <end position="128"/>
    </location>
</feature>
<evidence type="ECO:0000256" key="2">
    <source>
        <dbReference type="ARBA" id="ARBA00022448"/>
    </source>
</evidence>
<evidence type="ECO:0000256" key="7">
    <source>
        <dbReference type="RuleBase" id="RU363032"/>
    </source>
</evidence>
<comment type="caution">
    <text evidence="9">The sequence shown here is derived from an EMBL/GenBank/DDBJ whole genome shotgun (WGS) entry which is preliminary data.</text>
</comment>
<dbReference type="EMBL" id="WNME01000020">
    <property type="protein sequence ID" value="MUB65981.1"/>
    <property type="molecule type" value="Genomic_DNA"/>
</dbReference>
<dbReference type="PANTHER" id="PTHR43744:SF9">
    <property type="entry name" value="POLYGALACTURONAN_RHAMNOGALACTURONAN TRANSPORT SYSTEM PERMEASE PROTEIN YTCP"/>
    <property type="match status" value="1"/>
</dbReference>
<dbReference type="Gene3D" id="1.10.3720.10">
    <property type="entry name" value="MetI-like"/>
    <property type="match status" value="1"/>
</dbReference>
<dbReference type="RefSeq" id="WP_155560934.1">
    <property type="nucleotide sequence ID" value="NZ_JBDMEG010000018.1"/>
</dbReference>
<dbReference type="GO" id="GO:0055085">
    <property type="term" value="P:transmembrane transport"/>
    <property type="evidence" value="ECO:0007669"/>
    <property type="project" value="InterPro"/>
</dbReference>
<dbReference type="Proteomes" id="UP000434223">
    <property type="component" value="Unassembled WGS sequence"/>
</dbReference>
<dbReference type="InterPro" id="IPR000515">
    <property type="entry name" value="MetI-like"/>
</dbReference>
<evidence type="ECO:0000256" key="4">
    <source>
        <dbReference type="ARBA" id="ARBA00022692"/>
    </source>
</evidence>
<accession>A0AAW9WMF5</accession>
<evidence type="ECO:0000256" key="1">
    <source>
        <dbReference type="ARBA" id="ARBA00004651"/>
    </source>
</evidence>
<dbReference type="CDD" id="cd06261">
    <property type="entry name" value="TM_PBP2"/>
    <property type="match status" value="1"/>
</dbReference>
<evidence type="ECO:0000256" key="6">
    <source>
        <dbReference type="ARBA" id="ARBA00023136"/>
    </source>
</evidence>
<gene>
    <name evidence="9" type="ORF">GNE07_23450</name>
</gene>
<keyword evidence="3" id="KW-1003">Cell membrane</keyword>
<feature type="transmembrane region" description="Helical" evidence="7">
    <location>
        <begin position="140"/>
        <end position="163"/>
    </location>
</feature>
<feature type="transmembrane region" description="Helical" evidence="7">
    <location>
        <begin position="12"/>
        <end position="36"/>
    </location>
</feature>
<dbReference type="GO" id="GO:0005886">
    <property type="term" value="C:plasma membrane"/>
    <property type="evidence" value="ECO:0007669"/>
    <property type="project" value="UniProtKB-SubCell"/>
</dbReference>
<dbReference type="PANTHER" id="PTHR43744">
    <property type="entry name" value="ABC TRANSPORTER PERMEASE PROTEIN MG189-RELATED-RELATED"/>
    <property type="match status" value="1"/>
</dbReference>
<keyword evidence="6 7" id="KW-0472">Membrane</keyword>
<keyword evidence="5 7" id="KW-1133">Transmembrane helix</keyword>
<evidence type="ECO:0000313" key="10">
    <source>
        <dbReference type="Proteomes" id="UP000434223"/>
    </source>
</evidence>
<dbReference type="SUPFAM" id="SSF161098">
    <property type="entry name" value="MetI-like"/>
    <property type="match status" value="1"/>
</dbReference>
<evidence type="ECO:0000256" key="5">
    <source>
        <dbReference type="ARBA" id="ARBA00022989"/>
    </source>
</evidence>
<organism evidence="9 10">
    <name type="scientific">Hungatella hathewayi</name>
    <dbReference type="NCBI Taxonomy" id="154046"/>
    <lineage>
        <taxon>Bacteria</taxon>
        <taxon>Bacillati</taxon>
        <taxon>Bacillota</taxon>
        <taxon>Clostridia</taxon>
        <taxon>Lachnospirales</taxon>
        <taxon>Lachnospiraceae</taxon>
        <taxon>Hungatella</taxon>
    </lineage>
</organism>
<comment type="subcellular location">
    <subcellularLocation>
        <location evidence="1 7">Cell membrane</location>
        <topology evidence="1 7">Multi-pass membrane protein</topology>
    </subcellularLocation>
</comment>
<evidence type="ECO:0000259" key="8">
    <source>
        <dbReference type="PROSITE" id="PS50928"/>
    </source>
</evidence>
<evidence type="ECO:0000256" key="3">
    <source>
        <dbReference type="ARBA" id="ARBA00022475"/>
    </source>
</evidence>
<proteinExistence type="inferred from homology"/>
<feature type="domain" description="ABC transmembrane type-1" evidence="8">
    <location>
        <begin position="73"/>
        <end position="283"/>
    </location>
</feature>
<dbReference type="PROSITE" id="PS50928">
    <property type="entry name" value="ABC_TM1"/>
    <property type="match status" value="1"/>
</dbReference>
<dbReference type="InterPro" id="IPR035906">
    <property type="entry name" value="MetI-like_sf"/>
</dbReference>